<name>A0ABR2NV71_9ROSI</name>
<dbReference type="EMBL" id="JBBPBN010000097">
    <property type="protein sequence ID" value="KAK8980031.1"/>
    <property type="molecule type" value="Genomic_DNA"/>
</dbReference>
<sequence length="229" mass="25421">MSSRLSDRTSSQAKLHDHHYQVTTKTAASMPSYFTETMTCPLGELATNLSDSELRETAYEIMVAACRSSGGKPLTFISHSERKSERAAATPTFASTPSLQRYLTSTAASKVKKALGLKSSPRRLVSGDSESERVKKAVTIGEMLRVQMGVSEQMDSRVRRALLRVAAAQLGKRIESIVFPLEMLQQLKPSDFPNQVEYEAWLRRHLKLLEAGLLLHPLFPLDKTDTAPQ</sequence>
<evidence type="ECO:0000313" key="1">
    <source>
        <dbReference type="EMBL" id="KAK8980031.1"/>
    </source>
</evidence>
<dbReference type="Proteomes" id="UP001396334">
    <property type="component" value="Unassembled WGS sequence"/>
</dbReference>
<evidence type="ECO:0000313" key="2">
    <source>
        <dbReference type="Proteomes" id="UP001396334"/>
    </source>
</evidence>
<comment type="caution">
    <text evidence="1">The sequence shown here is derived from an EMBL/GenBank/DDBJ whole genome shotgun (WGS) entry which is preliminary data.</text>
</comment>
<dbReference type="PANTHER" id="PTHR31280">
    <property type="entry name" value="PROTEIN UNC-13 HOMOLOG"/>
    <property type="match status" value="1"/>
</dbReference>
<reference evidence="1 2" key="1">
    <citation type="journal article" date="2024" name="G3 (Bethesda)">
        <title>Genome assembly of Hibiscus sabdariffa L. provides insights into metabolisms of medicinal natural products.</title>
        <authorList>
            <person name="Kim T."/>
        </authorList>
    </citation>
    <scope>NUCLEOTIDE SEQUENCE [LARGE SCALE GENOMIC DNA]</scope>
    <source>
        <strain evidence="1">TK-2024</strain>
        <tissue evidence="1">Old leaves</tissue>
    </source>
</reference>
<organism evidence="1 2">
    <name type="scientific">Hibiscus sabdariffa</name>
    <name type="common">roselle</name>
    <dbReference type="NCBI Taxonomy" id="183260"/>
    <lineage>
        <taxon>Eukaryota</taxon>
        <taxon>Viridiplantae</taxon>
        <taxon>Streptophyta</taxon>
        <taxon>Embryophyta</taxon>
        <taxon>Tracheophyta</taxon>
        <taxon>Spermatophyta</taxon>
        <taxon>Magnoliopsida</taxon>
        <taxon>eudicotyledons</taxon>
        <taxon>Gunneridae</taxon>
        <taxon>Pentapetalae</taxon>
        <taxon>rosids</taxon>
        <taxon>malvids</taxon>
        <taxon>Malvales</taxon>
        <taxon>Malvaceae</taxon>
        <taxon>Malvoideae</taxon>
        <taxon>Hibiscus</taxon>
    </lineage>
</organism>
<gene>
    <name evidence="1" type="ORF">V6N11_061251</name>
</gene>
<accession>A0ABR2NV71</accession>
<proteinExistence type="predicted"/>
<dbReference type="InterPro" id="IPR008528">
    <property type="entry name" value="unc-13_homologue"/>
</dbReference>
<protein>
    <submittedName>
        <fullName evidence="1">Uncharacterized protein</fullName>
    </submittedName>
</protein>
<dbReference type="PANTHER" id="PTHR31280:SF16">
    <property type="entry name" value="GLS PROTEIN (DUF810)"/>
    <property type="match status" value="1"/>
</dbReference>
<keyword evidence="2" id="KW-1185">Reference proteome</keyword>